<dbReference type="EMBL" id="JBDJPC010000004">
    <property type="protein sequence ID" value="KAL1506616.1"/>
    <property type="molecule type" value="Genomic_DNA"/>
</dbReference>
<evidence type="ECO:0000313" key="6">
    <source>
        <dbReference type="Proteomes" id="UP001566132"/>
    </source>
</evidence>
<proteinExistence type="inferred from homology"/>
<gene>
    <name evidence="5" type="ORF">ABEB36_005943</name>
</gene>
<feature type="active site" description="Charge relay system" evidence="2">
    <location>
        <position position="199"/>
    </location>
</feature>
<dbReference type="InterPro" id="IPR023631">
    <property type="entry name" value="Amidase_dom"/>
</dbReference>
<dbReference type="PROSITE" id="PS00571">
    <property type="entry name" value="AMIDASES"/>
    <property type="match status" value="1"/>
</dbReference>
<dbReference type="Proteomes" id="UP001566132">
    <property type="component" value="Unassembled WGS sequence"/>
</dbReference>
<comment type="similarity">
    <text evidence="1">Belongs to the amidase family.</text>
</comment>
<evidence type="ECO:0000313" key="5">
    <source>
        <dbReference type="EMBL" id="KAL1506616.1"/>
    </source>
</evidence>
<feature type="signal peptide" evidence="3">
    <location>
        <begin position="1"/>
        <end position="19"/>
    </location>
</feature>
<keyword evidence="3" id="KW-0732">Signal</keyword>
<dbReference type="InterPro" id="IPR020556">
    <property type="entry name" value="Amidase_CS"/>
</dbReference>
<evidence type="ECO:0000256" key="3">
    <source>
        <dbReference type="SAM" id="SignalP"/>
    </source>
</evidence>
<dbReference type="Pfam" id="PF01425">
    <property type="entry name" value="Amidase"/>
    <property type="match status" value="1"/>
</dbReference>
<feature type="active site" description="Charge relay system" evidence="2">
    <location>
        <position position="124"/>
    </location>
</feature>
<reference evidence="5 6" key="1">
    <citation type="submission" date="2024-05" db="EMBL/GenBank/DDBJ databases">
        <title>Genetic variation in Jamaican populations of the coffee berry borer (Hypothenemus hampei).</title>
        <authorList>
            <person name="Errbii M."/>
            <person name="Myrie A."/>
        </authorList>
    </citation>
    <scope>NUCLEOTIDE SEQUENCE [LARGE SCALE GENOMIC DNA]</scope>
    <source>
        <strain evidence="5">JA-Hopewell-2020-01-JO</strain>
        <tissue evidence="5">Whole body</tissue>
    </source>
</reference>
<feature type="domain" description="Amidase" evidence="4">
    <location>
        <begin position="63"/>
        <end position="495"/>
    </location>
</feature>
<dbReference type="SUPFAM" id="SSF75304">
    <property type="entry name" value="Amidase signature (AS) enzymes"/>
    <property type="match status" value="1"/>
</dbReference>
<evidence type="ECO:0000259" key="4">
    <source>
        <dbReference type="Pfam" id="PF01425"/>
    </source>
</evidence>
<dbReference type="AlphaFoldDB" id="A0ABD1F008"/>
<evidence type="ECO:0000256" key="1">
    <source>
        <dbReference type="ARBA" id="ARBA00009199"/>
    </source>
</evidence>
<dbReference type="Gene3D" id="3.90.1300.10">
    <property type="entry name" value="Amidase signature (AS) domain"/>
    <property type="match status" value="1"/>
</dbReference>
<evidence type="ECO:0000256" key="2">
    <source>
        <dbReference type="PIRSR" id="PIRSR001221-1"/>
    </source>
</evidence>
<dbReference type="InterPro" id="IPR052739">
    <property type="entry name" value="FAAH2"/>
</dbReference>
<organism evidence="5 6">
    <name type="scientific">Hypothenemus hampei</name>
    <name type="common">Coffee berry borer</name>
    <dbReference type="NCBI Taxonomy" id="57062"/>
    <lineage>
        <taxon>Eukaryota</taxon>
        <taxon>Metazoa</taxon>
        <taxon>Ecdysozoa</taxon>
        <taxon>Arthropoda</taxon>
        <taxon>Hexapoda</taxon>
        <taxon>Insecta</taxon>
        <taxon>Pterygota</taxon>
        <taxon>Neoptera</taxon>
        <taxon>Endopterygota</taxon>
        <taxon>Coleoptera</taxon>
        <taxon>Polyphaga</taxon>
        <taxon>Cucujiformia</taxon>
        <taxon>Curculionidae</taxon>
        <taxon>Scolytinae</taxon>
        <taxon>Hypothenemus</taxon>
    </lineage>
</organism>
<dbReference type="InterPro" id="IPR036928">
    <property type="entry name" value="AS_sf"/>
</dbReference>
<keyword evidence="6" id="KW-1185">Reference proteome</keyword>
<sequence>MEFLLSIILILTRFFDFITDPIFKYKAKKRQYLPPLKDDDLLRIKASDLAEKIRNQQITCVDVCECYINRIKEVNPYINAVVEDRFKEARREAKLVDGYLRTTSLSLYEVKTFKPLLGVPVTIKESCLVKGLSIAVGLRSRIGFKAEVDGDVVARLKRSGAIVLLVSNVPELVFGWETVNHLIGYTNNPYDTTCTAGGSSGGEGALLGAGASLIGIGSDMAGSIRLPALFNGVFGHKPTPKTVSVKGHWPMCENCKFHEVLVLGPLARFATDLMLMMKVICSDKMCLELKLDETVDLSKLNIFFIEQFDGSITLPKVSEEIQSAVRQAVNYLKKECKASVMDYKFQAFQKSLVICASELYSQKDIPNLLKSNNTNIFIEVIKVIFGKSNFTMNLLFSYITKSFYNCFVGDYSKDNDLMKNEVMAKLGTNGVIIMPTSIGAAHKHNQIYFRLIYPYLILANALGLPSTSVPCGFDKNGMPIGIQVMAAPYQDRLCLAVAEELEKLFGGWVPPPEKS</sequence>
<feature type="chain" id="PRO_5044874208" description="Amidase domain-containing protein" evidence="3">
    <location>
        <begin position="20"/>
        <end position="515"/>
    </location>
</feature>
<feature type="active site" description="Acyl-ester intermediate" evidence="2">
    <location>
        <position position="223"/>
    </location>
</feature>
<name>A0ABD1F008_HYPHA</name>
<dbReference type="PANTHER" id="PTHR43372:SF3">
    <property type="entry name" value="AT07710P-RELATED"/>
    <property type="match status" value="1"/>
</dbReference>
<dbReference type="PIRSF" id="PIRSF001221">
    <property type="entry name" value="Amidase_fungi"/>
    <property type="match status" value="1"/>
</dbReference>
<protein>
    <recommendedName>
        <fullName evidence="4">Amidase domain-containing protein</fullName>
    </recommendedName>
</protein>
<dbReference type="PANTHER" id="PTHR43372">
    <property type="entry name" value="FATTY-ACID AMIDE HYDROLASE"/>
    <property type="match status" value="1"/>
</dbReference>
<comment type="caution">
    <text evidence="5">The sequence shown here is derived from an EMBL/GenBank/DDBJ whole genome shotgun (WGS) entry which is preliminary data.</text>
</comment>
<accession>A0ABD1F008</accession>